<dbReference type="GO" id="GO:0016020">
    <property type="term" value="C:membrane"/>
    <property type="evidence" value="ECO:0007669"/>
    <property type="project" value="InterPro"/>
</dbReference>
<keyword evidence="5" id="KW-0547">Nucleotide-binding</keyword>
<sequence>MGNKGGLIFRFADSFDKLLMFLGTVGSIGEGLAGPLTMFVLSGAIDAFGTANKSIAKEVVNKYGLRLLYIAFGVGFACFIDKFRAEVPGTAIRSINYILLKKLENLMAFMVILLIHHAFAEGVCWTRTAERQTSRTRMEYLKSVLRQEVGFFDNQDALSTTFQIVSSISADAHTIQDVIAAKIPNALAQFCALIFGLVIAFILSWRLALASLPFALGFIAPGVGFGKLMTNTGIKSKDAYDVAGSVVEQAISNIRTVYSYVGEQKTVDKFGHALQKSMNLGIKQGLMKGLMIGSMGMIFATWAFQSWVGGLLVTKNGESGGHVFISGICIILGGLSCMNALPNVPYITEASAAATRIFEMIDRIPAIDSENEKGEVLKYVRGQIEFREVHFSYPSRDEEPVLRGLSLKVKPGMKVGLVGGSGCGKSTIVSLLERFYDPVKGDILLDGHRIKRLKLKWLRSQIGLVNQEPALFATSIKKNILFGKEDATLEQVIAAAKAANAHDFIVEFPGGYGTQVGQLGVQLSGGQKQRIAIARALVRDPRILLLDEATSALDAQSESIVQEAIDQASQGRTAILIAHRLSSIRNVDNIMVLESGLVVESGPHDELMRMNNGIYSRMARLQKSAVHNEASPEETRSSVQNSPASQLSLLSSIQNSPFSFSTHYERDERSDKKDSLSQSPSQWRLLEMNAPEWKRALLGCVGALLFGAVQPVNAYYMGALVSAYFIEESSKVKSNTRFYSIIFLTIGAITFISNLLQHYNFAIMGERLVNRIRQRVLEKVLTFEIGWFDQDENTSAAICARLSTEANTVRCLVGDRMSLLLQVFANAFLSFTLGLIVGWEVAIVIIAIQPLIIASFYLKTVLMKQMSENAQEAQNEGSQLASEAVVNHRTITVFSSQKRILSLFEETLKNPRKESVKQSWISGFGLFTSQFLTVSAVALTFWYGGTLMSKGIVSSKEVFLVFFIMMSTGKTIADAGTMTSDISKGGDAVKSIFAILDRKTKIEPDGPEGLGGRELNLKGKIEFNNVFFSYPSRPEQMIFEGLSLKIEAGKTMALVGESGSGKSTVIGLIERFYDPIKGSILIDDYDIKSYNLRELRSHIALVSQEPALFAGTIYENIVYGRDGATEAEIMEAAVLANAHEFISSMKDGYETNCGERGVQLSGGQKQRIALARAILKNPSILLLDEATSSLDSMSENLVHESLDKMMVGRTCVIVAHRLSTIQMADSIAVIKHGKIVEEGLHSELLALGDHGSYYSLIKLQHSTP</sequence>
<comment type="caution">
    <text evidence="13">The sequence shown here is derived from an EMBL/GenBank/DDBJ whole genome shotgun (WGS) entry which is preliminary data.</text>
</comment>
<feature type="transmembrane region" description="Helical" evidence="10">
    <location>
        <begin position="843"/>
        <end position="862"/>
    </location>
</feature>
<evidence type="ECO:0000256" key="4">
    <source>
        <dbReference type="ARBA" id="ARBA00022737"/>
    </source>
</evidence>
<evidence type="ECO:0000256" key="8">
    <source>
        <dbReference type="ARBA" id="ARBA00023136"/>
    </source>
</evidence>
<evidence type="ECO:0000256" key="1">
    <source>
        <dbReference type="ARBA" id="ARBA00007577"/>
    </source>
</evidence>
<dbReference type="Gene3D" id="1.20.1560.10">
    <property type="entry name" value="ABC transporter type 1, transmembrane domain"/>
    <property type="match status" value="1"/>
</dbReference>
<feature type="domain" description="ABC transmembrane type-1" evidence="12">
    <location>
        <begin position="21"/>
        <end position="349"/>
    </location>
</feature>
<dbReference type="InterPro" id="IPR003593">
    <property type="entry name" value="AAA+_ATPase"/>
</dbReference>
<feature type="transmembrane region" description="Helical" evidence="10">
    <location>
        <begin position="738"/>
        <end position="756"/>
    </location>
</feature>
<feature type="domain" description="ABC transporter" evidence="11">
    <location>
        <begin position="1021"/>
        <end position="1257"/>
    </location>
</feature>
<feature type="transmembrane region" description="Helical" evidence="10">
    <location>
        <begin position="696"/>
        <end position="726"/>
    </location>
</feature>
<dbReference type="CDD" id="cd18577">
    <property type="entry name" value="ABC_6TM_Pgp_ABCB1_D1_like"/>
    <property type="match status" value="1"/>
</dbReference>
<keyword evidence="8 10" id="KW-0472">Membrane</keyword>
<dbReference type="GO" id="GO:0140359">
    <property type="term" value="F:ABC-type transporter activity"/>
    <property type="evidence" value="ECO:0007669"/>
    <property type="project" value="InterPro"/>
</dbReference>
<dbReference type="Pfam" id="PF00664">
    <property type="entry name" value="ABC_membrane"/>
    <property type="match status" value="2"/>
</dbReference>
<evidence type="ECO:0000256" key="3">
    <source>
        <dbReference type="ARBA" id="ARBA00022692"/>
    </source>
</evidence>
<protein>
    <submittedName>
        <fullName evidence="13">Uncharacterized protein</fullName>
    </submittedName>
</protein>
<feature type="domain" description="ABC transporter" evidence="11">
    <location>
        <begin position="384"/>
        <end position="620"/>
    </location>
</feature>
<dbReference type="EMBL" id="WHWC01000005">
    <property type="protein sequence ID" value="KAG8383258.1"/>
    <property type="molecule type" value="Genomic_DNA"/>
</dbReference>
<dbReference type="PROSITE" id="PS50893">
    <property type="entry name" value="ABC_TRANSPORTER_2"/>
    <property type="match status" value="2"/>
</dbReference>
<feature type="transmembrane region" description="Helical" evidence="10">
    <location>
        <begin position="285"/>
        <end position="304"/>
    </location>
</feature>
<evidence type="ECO:0000256" key="6">
    <source>
        <dbReference type="ARBA" id="ARBA00022840"/>
    </source>
</evidence>
<dbReference type="InterPro" id="IPR036640">
    <property type="entry name" value="ABC1_TM_sf"/>
</dbReference>
<gene>
    <name evidence="13" type="ORF">BUALT_Bualt05G0165700</name>
</gene>
<dbReference type="InterPro" id="IPR011527">
    <property type="entry name" value="ABC1_TM_dom"/>
</dbReference>
<evidence type="ECO:0000259" key="12">
    <source>
        <dbReference type="PROSITE" id="PS50929"/>
    </source>
</evidence>
<dbReference type="GO" id="GO:0016887">
    <property type="term" value="F:ATP hydrolysis activity"/>
    <property type="evidence" value="ECO:0007669"/>
    <property type="project" value="InterPro"/>
</dbReference>
<evidence type="ECO:0000256" key="5">
    <source>
        <dbReference type="ARBA" id="ARBA00022741"/>
    </source>
</evidence>
<dbReference type="InterPro" id="IPR003439">
    <property type="entry name" value="ABC_transporter-like_ATP-bd"/>
</dbReference>
<evidence type="ECO:0000256" key="9">
    <source>
        <dbReference type="ARBA" id="ARBA00023180"/>
    </source>
</evidence>
<dbReference type="PANTHER" id="PTHR45136">
    <property type="entry name" value="ABC TRANSPORTER DOMAIN-CONTAINING PROTEIN"/>
    <property type="match status" value="1"/>
</dbReference>
<feature type="transmembrane region" description="Helical" evidence="10">
    <location>
        <begin position="66"/>
        <end position="85"/>
    </location>
</feature>
<dbReference type="Gene3D" id="3.40.50.300">
    <property type="entry name" value="P-loop containing nucleotide triphosphate hydrolases"/>
    <property type="match status" value="2"/>
</dbReference>
<feature type="transmembrane region" description="Helical" evidence="10">
    <location>
        <begin position="105"/>
        <end position="125"/>
    </location>
</feature>
<feature type="transmembrane region" description="Helical" evidence="10">
    <location>
        <begin position="211"/>
        <end position="230"/>
    </location>
</feature>
<keyword evidence="6" id="KW-0067">ATP-binding</keyword>
<reference evidence="13" key="1">
    <citation type="submission" date="2019-10" db="EMBL/GenBank/DDBJ databases">
        <authorList>
            <person name="Zhang R."/>
            <person name="Pan Y."/>
            <person name="Wang J."/>
            <person name="Ma R."/>
            <person name="Yu S."/>
        </authorList>
    </citation>
    <scope>NUCLEOTIDE SEQUENCE</scope>
    <source>
        <strain evidence="13">LA-IB0</strain>
        <tissue evidence="13">Leaf</tissue>
    </source>
</reference>
<dbReference type="InterPro" id="IPR017871">
    <property type="entry name" value="ABC_transporter-like_CS"/>
</dbReference>
<keyword evidence="7 10" id="KW-1133">Transmembrane helix</keyword>
<dbReference type="SUPFAM" id="SSF52540">
    <property type="entry name" value="P-loop containing nucleoside triphosphate hydrolases"/>
    <property type="match status" value="2"/>
</dbReference>
<dbReference type="AlphaFoldDB" id="A0AAV6XVU8"/>
<evidence type="ECO:0000256" key="2">
    <source>
        <dbReference type="ARBA" id="ARBA00022448"/>
    </source>
</evidence>
<evidence type="ECO:0000313" key="13">
    <source>
        <dbReference type="EMBL" id="KAG8383258.1"/>
    </source>
</evidence>
<keyword evidence="9" id="KW-0325">Glycoprotein</keyword>
<dbReference type="PANTHER" id="PTHR45136:SF2">
    <property type="entry name" value="ABC TRANSPORTER DOMAIN-CONTAINING PROTEIN"/>
    <property type="match status" value="1"/>
</dbReference>
<organism evidence="13 14">
    <name type="scientific">Buddleja alternifolia</name>
    <dbReference type="NCBI Taxonomy" id="168488"/>
    <lineage>
        <taxon>Eukaryota</taxon>
        <taxon>Viridiplantae</taxon>
        <taxon>Streptophyta</taxon>
        <taxon>Embryophyta</taxon>
        <taxon>Tracheophyta</taxon>
        <taxon>Spermatophyta</taxon>
        <taxon>Magnoliopsida</taxon>
        <taxon>eudicotyledons</taxon>
        <taxon>Gunneridae</taxon>
        <taxon>Pentapetalae</taxon>
        <taxon>asterids</taxon>
        <taxon>lamiids</taxon>
        <taxon>Lamiales</taxon>
        <taxon>Scrophulariaceae</taxon>
        <taxon>Buddlejeae</taxon>
        <taxon>Buddleja</taxon>
    </lineage>
</organism>
<dbReference type="PROSITE" id="PS50929">
    <property type="entry name" value="ABC_TM1F"/>
    <property type="match status" value="2"/>
</dbReference>
<keyword evidence="3 10" id="KW-0812">Transmembrane</keyword>
<feature type="transmembrane region" description="Helical" evidence="10">
    <location>
        <begin position="186"/>
        <end position="205"/>
    </location>
</feature>
<evidence type="ECO:0000259" key="11">
    <source>
        <dbReference type="PROSITE" id="PS50893"/>
    </source>
</evidence>
<comment type="similarity">
    <text evidence="1">Belongs to the ABC transporter superfamily. ABCB family. Multidrug resistance exporter (TC 3.A.1.201) subfamily.</text>
</comment>
<feature type="transmembrane region" description="Helical" evidence="10">
    <location>
        <begin position="819"/>
        <end position="837"/>
    </location>
</feature>
<evidence type="ECO:0000313" key="14">
    <source>
        <dbReference type="Proteomes" id="UP000826271"/>
    </source>
</evidence>
<feature type="transmembrane region" description="Helical" evidence="10">
    <location>
        <begin position="324"/>
        <end position="341"/>
    </location>
</feature>
<dbReference type="SMART" id="SM00382">
    <property type="entry name" value="AAA"/>
    <property type="match status" value="2"/>
</dbReference>
<dbReference type="CDD" id="cd18578">
    <property type="entry name" value="ABC_6TM_Pgp_ABCB1_D2_like"/>
    <property type="match status" value="1"/>
</dbReference>
<proteinExistence type="inferred from homology"/>
<dbReference type="InterPro" id="IPR027417">
    <property type="entry name" value="P-loop_NTPase"/>
</dbReference>
<accession>A0AAV6XVU8</accession>
<feature type="transmembrane region" description="Helical" evidence="10">
    <location>
        <begin position="920"/>
        <end position="943"/>
    </location>
</feature>
<dbReference type="SUPFAM" id="SSF90123">
    <property type="entry name" value="ABC transporter transmembrane region"/>
    <property type="match status" value="2"/>
</dbReference>
<name>A0AAV6XVU8_9LAMI</name>
<dbReference type="CDD" id="cd03249">
    <property type="entry name" value="ABC_MTABC3_MDL1_MDL2"/>
    <property type="match status" value="2"/>
</dbReference>
<keyword evidence="14" id="KW-1185">Reference proteome</keyword>
<evidence type="ECO:0000256" key="7">
    <source>
        <dbReference type="ARBA" id="ARBA00022989"/>
    </source>
</evidence>
<feature type="transmembrane region" description="Helical" evidence="10">
    <location>
        <begin position="20"/>
        <end position="45"/>
    </location>
</feature>
<dbReference type="PROSITE" id="PS00211">
    <property type="entry name" value="ABC_TRANSPORTER_1"/>
    <property type="match status" value="2"/>
</dbReference>
<keyword evidence="4" id="KW-0677">Repeat</keyword>
<dbReference type="FunFam" id="3.40.50.300:FF:000205">
    <property type="entry name" value="ABC transporter B family member 4"/>
    <property type="match status" value="2"/>
</dbReference>
<dbReference type="Proteomes" id="UP000826271">
    <property type="component" value="Unassembled WGS sequence"/>
</dbReference>
<keyword evidence="2" id="KW-0813">Transport</keyword>
<feature type="domain" description="ABC transmembrane type-1" evidence="12">
    <location>
        <begin position="697"/>
        <end position="984"/>
    </location>
</feature>
<dbReference type="GO" id="GO:0005524">
    <property type="term" value="F:ATP binding"/>
    <property type="evidence" value="ECO:0007669"/>
    <property type="project" value="UniProtKB-KW"/>
</dbReference>
<evidence type="ECO:0000256" key="10">
    <source>
        <dbReference type="SAM" id="Phobius"/>
    </source>
</evidence>
<dbReference type="Pfam" id="PF00005">
    <property type="entry name" value="ABC_tran"/>
    <property type="match status" value="2"/>
</dbReference>